<dbReference type="Pfam" id="PF00067">
    <property type="entry name" value="p450"/>
    <property type="match status" value="1"/>
</dbReference>
<keyword evidence="4" id="KW-0349">Heme</keyword>
<dbReference type="InterPro" id="IPR036396">
    <property type="entry name" value="Cyt_P450_sf"/>
</dbReference>
<keyword evidence="11" id="KW-0472">Membrane</keyword>
<keyword evidence="7" id="KW-1133">Transmembrane helix</keyword>
<evidence type="ECO:0000313" key="12">
    <source>
        <dbReference type="EMBL" id="THU76245.1"/>
    </source>
</evidence>
<keyword evidence="13" id="KW-1185">Reference proteome</keyword>
<evidence type="ECO:0000256" key="6">
    <source>
        <dbReference type="ARBA" id="ARBA00022723"/>
    </source>
</evidence>
<dbReference type="GO" id="GO:0004497">
    <property type="term" value="F:monooxygenase activity"/>
    <property type="evidence" value="ECO:0007669"/>
    <property type="project" value="UniProtKB-KW"/>
</dbReference>
<proteinExistence type="inferred from homology"/>
<protein>
    <submittedName>
        <fullName evidence="12">Cytochrome P450</fullName>
    </submittedName>
</protein>
<evidence type="ECO:0000256" key="11">
    <source>
        <dbReference type="ARBA" id="ARBA00023136"/>
    </source>
</evidence>
<name>A0A4V4HAN5_DENBC</name>
<dbReference type="Gene3D" id="1.10.630.10">
    <property type="entry name" value="Cytochrome P450"/>
    <property type="match status" value="1"/>
</dbReference>
<dbReference type="EMBL" id="ML181046">
    <property type="protein sequence ID" value="THU76245.1"/>
    <property type="molecule type" value="Genomic_DNA"/>
</dbReference>
<evidence type="ECO:0000313" key="13">
    <source>
        <dbReference type="Proteomes" id="UP000297245"/>
    </source>
</evidence>
<dbReference type="InterPro" id="IPR001128">
    <property type="entry name" value="Cyt_P450"/>
</dbReference>
<keyword evidence="5" id="KW-0812">Transmembrane</keyword>
<keyword evidence="9" id="KW-0408">Iron</keyword>
<keyword evidence="10" id="KW-0503">Monooxygenase</keyword>
<dbReference type="OrthoDB" id="2789670at2759"/>
<dbReference type="PANTHER" id="PTHR46300:SF2">
    <property type="entry name" value="CYTOCHROME P450 MONOOXYGENASE ALNH-RELATED"/>
    <property type="match status" value="1"/>
</dbReference>
<evidence type="ECO:0000256" key="10">
    <source>
        <dbReference type="ARBA" id="ARBA00023033"/>
    </source>
</evidence>
<evidence type="ECO:0000256" key="4">
    <source>
        <dbReference type="ARBA" id="ARBA00022617"/>
    </source>
</evidence>
<evidence type="ECO:0000256" key="3">
    <source>
        <dbReference type="ARBA" id="ARBA00010617"/>
    </source>
</evidence>
<dbReference type="InterPro" id="IPR050364">
    <property type="entry name" value="Cytochrome_P450_fung"/>
</dbReference>
<keyword evidence="6" id="KW-0479">Metal-binding</keyword>
<dbReference type="GO" id="GO:0020037">
    <property type="term" value="F:heme binding"/>
    <property type="evidence" value="ECO:0007669"/>
    <property type="project" value="InterPro"/>
</dbReference>
<organism evidence="12 13">
    <name type="scientific">Dendrothele bispora (strain CBS 962.96)</name>
    <dbReference type="NCBI Taxonomy" id="1314807"/>
    <lineage>
        <taxon>Eukaryota</taxon>
        <taxon>Fungi</taxon>
        <taxon>Dikarya</taxon>
        <taxon>Basidiomycota</taxon>
        <taxon>Agaricomycotina</taxon>
        <taxon>Agaricomycetes</taxon>
        <taxon>Agaricomycetidae</taxon>
        <taxon>Agaricales</taxon>
        <taxon>Agaricales incertae sedis</taxon>
        <taxon>Dendrothele</taxon>
    </lineage>
</organism>
<dbReference type="GO" id="GO:0016705">
    <property type="term" value="F:oxidoreductase activity, acting on paired donors, with incorporation or reduction of molecular oxygen"/>
    <property type="evidence" value="ECO:0007669"/>
    <property type="project" value="InterPro"/>
</dbReference>
<reference evidence="12 13" key="1">
    <citation type="journal article" date="2019" name="Nat. Ecol. Evol.">
        <title>Megaphylogeny resolves global patterns of mushroom evolution.</title>
        <authorList>
            <person name="Varga T."/>
            <person name="Krizsan K."/>
            <person name="Foldi C."/>
            <person name="Dima B."/>
            <person name="Sanchez-Garcia M."/>
            <person name="Sanchez-Ramirez S."/>
            <person name="Szollosi G.J."/>
            <person name="Szarkandi J.G."/>
            <person name="Papp V."/>
            <person name="Albert L."/>
            <person name="Andreopoulos W."/>
            <person name="Angelini C."/>
            <person name="Antonin V."/>
            <person name="Barry K.W."/>
            <person name="Bougher N.L."/>
            <person name="Buchanan P."/>
            <person name="Buyck B."/>
            <person name="Bense V."/>
            <person name="Catcheside P."/>
            <person name="Chovatia M."/>
            <person name="Cooper J."/>
            <person name="Damon W."/>
            <person name="Desjardin D."/>
            <person name="Finy P."/>
            <person name="Geml J."/>
            <person name="Haridas S."/>
            <person name="Hughes K."/>
            <person name="Justo A."/>
            <person name="Karasinski D."/>
            <person name="Kautmanova I."/>
            <person name="Kiss B."/>
            <person name="Kocsube S."/>
            <person name="Kotiranta H."/>
            <person name="LaButti K.M."/>
            <person name="Lechner B.E."/>
            <person name="Liimatainen K."/>
            <person name="Lipzen A."/>
            <person name="Lukacs Z."/>
            <person name="Mihaltcheva S."/>
            <person name="Morgado L.N."/>
            <person name="Niskanen T."/>
            <person name="Noordeloos M.E."/>
            <person name="Ohm R.A."/>
            <person name="Ortiz-Santana B."/>
            <person name="Ovrebo C."/>
            <person name="Racz N."/>
            <person name="Riley R."/>
            <person name="Savchenko A."/>
            <person name="Shiryaev A."/>
            <person name="Soop K."/>
            <person name="Spirin V."/>
            <person name="Szebenyi C."/>
            <person name="Tomsovsky M."/>
            <person name="Tulloss R.E."/>
            <person name="Uehling J."/>
            <person name="Grigoriev I.V."/>
            <person name="Vagvolgyi C."/>
            <person name="Papp T."/>
            <person name="Martin F.M."/>
            <person name="Miettinen O."/>
            <person name="Hibbett D.S."/>
            <person name="Nagy L.G."/>
        </authorList>
    </citation>
    <scope>NUCLEOTIDE SEQUENCE [LARGE SCALE GENOMIC DNA]</scope>
    <source>
        <strain evidence="12 13">CBS 962.96</strain>
    </source>
</reference>
<evidence type="ECO:0000256" key="8">
    <source>
        <dbReference type="ARBA" id="ARBA00023002"/>
    </source>
</evidence>
<comment type="subcellular location">
    <subcellularLocation>
        <location evidence="2">Membrane</location>
        <topology evidence="2">Single-pass membrane protein</topology>
    </subcellularLocation>
</comment>
<dbReference type="PANTHER" id="PTHR46300">
    <property type="entry name" value="P450, PUTATIVE (EUROFUNG)-RELATED-RELATED"/>
    <property type="match status" value="1"/>
</dbReference>
<dbReference type="Proteomes" id="UP000297245">
    <property type="component" value="Unassembled WGS sequence"/>
</dbReference>
<evidence type="ECO:0000256" key="9">
    <source>
        <dbReference type="ARBA" id="ARBA00023004"/>
    </source>
</evidence>
<keyword evidence="8" id="KW-0560">Oxidoreductase</keyword>
<evidence type="ECO:0000256" key="7">
    <source>
        <dbReference type="ARBA" id="ARBA00022989"/>
    </source>
</evidence>
<gene>
    <name evidence="12" type="ORF">K435DRAFT_705239</name>
</gene>
<dbReference type="AlphaFoldDB" id="A0A4V4HAN5"/>
<comment type="cofactor">
    <cofactor evidence="1">
        <name>heme</name>
        <dbReference type="ChEBI" id="CHEBI:30413"/>
    </cofactor>
</comment>
<dbReference type="GO" id="GO:0016020">
    <property type="term" value="C:membrane"/>
    <property type="evidence" value="ECO:0007669"/>
    <property type="project" value="UniProtKB-SubCell"/>
</dbReference>
<dbReference type="SUPFAM" id="SSF48264">
    <property type="entry name" value="Cytochrome P450"/>
    <property type="match status" value="1"/>
</dbReference>
<evidence type="ECO:0000256" key="5">
    <source>
        <dbReference type="ARBA" id="ARBA00022692"/>
    </source>
</evidence>
<accession>A0A4V4HAN5</accession>
<dbReference type="GO" id="GO:0005506">
    <property type="term" value="F:iron ion binding"/>
    <property type="evidence" value="ECO:0007669"/>
    <property type="project" value="InterPro"/>
</dbReference>
<sequence length="288" mass="32751">MTLLWQGFTTAVVCLVALYSFRKRARTYPPGPRGVPILGNLFQVNTANPWTKFREWAKIYGPIVYVNIAGQSIVLLNTKKAAEDLLEYRGSKYSDRPRLIALEYMGGNSLITMLSLGDRWRRLRRASEHALGAKISSNYHGIQTNESTLMAHGLLTEPEKWNGQLQRMSSSIILSILYGKPIIQSVDDPSVVFMNELVEAFCEATVPGTYLVVFPILEHLPRWLSRWKQVVEKRFQIYDSRFHELFLSIKKKVISGQEQCPSFSFTLAENQARHGTSDRDCSWSCGAL</sequence>
<comment type="similarity">
    <text evidence="3">Belongs to the cytochrome P450 family.</text>
</comment>
<evidence type="ECO:0000256" key="2">
    <source>
        <dbReference type="ARBA" id="ARBA00004167"/>
    </source>
</evidence>
<evidence type="ECO:0000256" key="1">
    <source>
        <dbReference type="ARBA" id="ARBA00001971"/>
    </source>
</evidence>